<evidence type="ECO:0000256" key="1">
    <source>
        <dbReference type="SAM" id="MobiDB-lite"/>
    </source>
</evidence>
<accession>A0A9W7DSX3</accession>
<comment type="caution">
    <text evidence="2">The sequence shown here is derived from an EMBL/GenBank/DDBJ whole genome shotgun (WGS) entry which is preliminary data.</text>
</comment>
<evidence type="ECO:0000313" key="3">
    <source>
        <dbReference type="Proteomes" id="UP001165082"/>
    </source>
</evidence>
<feature type="non-terminal residue" evidence="2">
    <location>
        <position position="1"/>
    </location>
</feature>
<reference evidence="2" key="1">
    <citation type="submission" date="2022-07" db="EMBL/GenBank/DDBJ databases">
        <title>Genome analysis of Parmales, a sister group of diatoms, reveals the evolutionary specialization of diatoms from phago-mixotrophs to photoautotrophs.</title>
        <authorList>
            <person name="Ban H."/>
            <person name="Sato S."/>
            <person name="Yoshikawa S."/>
            <person name="Kazumasa Y."/>
            <person name="Nakamura Y."/>
            <person name="Ichinomiya M."/>
            <person name="Saitoh K."/>
            <person name="Sato N."/>
            <person name="Blanc-Mathieu R."/>
            <person name="Endo H."/>
            <person name="Kuwata A."/>
            <person name="Ogata H."/>
        </authorList>
    </citation>
    <scope>NUCLEOTIDE SEQUENCE</scope>
</reference>
<feature type="compositionally biased region" description="Acidic residues" evidence="1">
    <location>
        <begin position="256"/>
        <end position="296"/>
    </location>
</feature>
<keyword evidence="3" id="KW-1185">Reference proteome</keyword>
<dbReference type="EMBL" id="BRXZ01002075">
    <property type="protein sequence ID" value="GMH53898.1"/>
    <property type="molecule type" value="Genomic_DNA"/>
</dbReference>
<sequence length="296" mass="33716">SRSGRPPQSAFKNPVPSRTPSIYMTFVSVAPGFEGNRKGARGGEEEGRGRGNIVKKADERNERYRRNIRWDRRGRRTIRKFLILLANFLHLGSASGSLRKGLRGRERNESIKISESARKYRDVMEIWGGRGEGERFIRAYLKWRNESDAARKERMYTYMTMVKLCEHDEEDPKAPPPRAKPNDPIAKFLVECGEEGIVRTILSFFGETRGKGDLRGATKAELLAVGLDLKVLRKENNADNSRHWGVRVHANGEIIGSDDEESDDEESNDEESDDEESNDEESNDEESDDEESDSDY</sequence>
<evidence type="ECO:0000313" key="2">
    <source>
        <dbReference type="EMBL" id="GMH53898.1"/>
    </source>
</evidence>
<name>A0A9W7DSX3_9STRA</name>
<dbReference type="AlphaFoldDB" id="A0A9W7DSX3"/>
<organism evidence="2 3">
    <name type="scientific">Triparma retinervis</name>
    <dbReference type="NCBI Taxonomy" id="2557542"/>
    <lineage>
        <taxon>Eukaryota</taxon>
        <taxon>Sar</taxon>
        <taxon>Stramenopiles</taxon>
        <taxon>Ochrophyta</taxon>
        <taxon>Bolidophyceae</taxon>
        <taxon>Parmales</taxon>
        <taxon>Triparmaceae</taxon>
        <taxon>Triparma</taxon>
    </lineage>
</organism>
<dbReference type="Proteomes" id="UP001165082">
    <property type="component" value="Unassembled WGS sequence"/>
</dbReference>
<feature type="region of interest" description="Disordered" evidence="1">
    <location>
        <begin position="249"/>
        <end position="296"/>
    </location>
</feature>
<proteinExistence type="predicted"/>
<gene>
    <name evidence="2" type="ORF">TrRE_jg960</name>
</gene>
<protein>
    <submittedName>
        <fullName evidence="2">Uncharacterized protein</fullName>
    </submittedName>
</protein>